<dbReference type="Gene3D" id="2.130.10.80">
    <property type="entry name" value="Galactose oxidase/kelch, beta-propeller"/>
    <property type="match status" value="1"/>
</dbReference>
<name>A0A499V1Q2_9ACTN</name>
<dbReference type="PANTHER" id="PTHR32208:SF21">
    <property type="entry name" value="LOW QUALITY PROTEIN: ALDEHYDE OXIDASE GLOX-LIKE"/>
    <property type="match status" value="1"/>
</dbReference>
<feature type="domain" description="Galactose oxidase-like Early set" evidence="1">
    <location>
        <begin position="99"/>
        <end position="194"/>
    </location>
</feature>
<dbReference type="InterPro" id="IPR011043">
    <property type="entry name" value="Gal_Oxase/kelch_b-propeller"/>
</dbReference>
<dbReference type="InterPro" id="IPR015202">
    <property type="entry name" value="GO-like_E_set"/>
</dbReference>
<evidence type="ECO:0000313" key="3">
    <source>
        <dbReference type="Proteomes" id="UP000463951"/>
    </source>
</evidence>
<dbReference type="CDD" id="cd02851">
    <property type="entry name" value="E_set_GO_C"/>
    <property type="match status" value="1"/>
</dbReference>
<dbReference type="EMBL" id="AP019620">
    <property type="protein sequence ID" value="BBJ43481.1"/>
    <property type="molecule type" value="Genomic_DNA"/>
</dbReference>
<evidence type="ECO:0000259" key="1">
    <source>
        <dbReference type="Pfam" id="PF09118"/>
    </source>
</evidence>
<dbReference type="InterPro" id="IPR014756">
    <property type="entry name" value="Ig_E-set"/>
</dbReference>
<dbReference type="Gene3D" id="2.60.40.10">
    <property type="entry name" value="Immunoglobulins"/>
    <property type="match status" value="1"/>
</dbReference>
<evidence type="ECO:0000313" key="2">
    <source>
        <dbReference type="EMBL" id="BBJ43481.1"/>
    </source>
</evidence>
<organism evidence="2 3">
    <name type="scientific">Streptomyces antimycoticus</name>
    <dbReference type="NCBI Taxonomy" id="68175"/>
    <lineage>
        <taxon>Bacteria</taxon>
        <taxon>Bacillati</taxon>
        <taxon>Actinomycetota</taxon>
        <taxon>Actinomycetes</taxon>
        <taxon>Kitasatosporales</taxon>
        <taxon>Streptomycetaceae</taxon>
        <taxon>Streptomyces</taxon>
        <taxon>Streptomyces violaceusniger group</taxon>
    </lineage>
</organism>
<dbReference type="Pfam" id="PF09118">
    <property type="entry name" value="GO-like_E_set"/>
    <property type="match status" value="1"/>
</dbReference>
<dbReference type="InterPro" id="IPR013783">
    <property type="entry name" value="Ig-like_fold"/>
</dbReference>
<dbReference type="AlphaFoldDB" id="A0A499V1Q2"/>
<protein>
    <recommendedName>
        <fullName evidence="1">Galactose oxidase-like Early set domain-containing protein</fullName>
    </recommendedName>
</protein>
<sequence length="202" mass="22080">MILPDDTVLTTNGSGDYRGRGDTNVLKAELYAPKTNTARPVADPLVGRNYHSGALLLPDGRVMTFGSDSLFGDKANTKPGEFQQQIDLYTPPYLFRDSRPKLTDTAPRTVKPGVKTTYRTAHASAITRMRLIRPGSFTHVTNVEQRSIALDFTRTKDGVTVTLPKDASLVPPGWYMLNAVDDQGTPSKAVWVKVPAPAPPKK</sequence>
<proteinExistence type="predicted"/>
<dbReference type="SUPFAM" id="SSF81296">
    <property type="entry name" value="E set domains"/>
    <property type="match status" value="1"/>
</dbReference>
<gene>
    <name evidence="2" type="ORF">SSPO_061990</name>
</gene>
<dbReference type="InterPro" id="IPR037293">
    <property type="entry name" value="Gal_Oxidase_central_sf"/>
</dbReference>
<dbReference type="Proteomes" id="UP000463951">
    <property type="component" value="Chromosome"/>
</dbReference>
<dbReference type="PANTHER" id="PTHR32208">
    <property type="entry name" value="SECRETED PROTEIN-RELATED"/>
    <property type="match status" value="1"/>
</dbReference>
<dbReference type="GO" id="GO:0005975">
    <property type="term" value="P:carbohydrate metabolic process"/>
    <property type="evidence" value="ECO:0007669"/>
    <property type="project" value="UniProtKB-ARBA"/>
</dbReference>
<reference evidence="2 3" key="1">
    <citation type="journal article" date="2020" name="Int. J. Syst. Evol. Microbiol.">
        <title>Reclassification of Streptomyces castelarensis and Streptomyces sporoclivatus as later heterotypic synonyms of Streptomyces antimycoticus.</title>
        <authorList>
            <person name="Komaki H."/>
            <person name="Tamura T."/>
        </authorList>
    </citation>
    <scope>NUCLEOTIDE SEQUENCE [LARGE SCALE GENOMIC DNA]</scope>
    <source>
        <strain evidence="2 3">NBRC 100767</strain>
    </source>
</reference>
<accession>A0A499V1Q2</accession>
<dbReference type="SUPFAM" id="SSF50965">
    <property type="entry name" value="Galactose oxidase, central domain"/>
    <property type="match status" value="1"/>
</dbReference>